<name>A0ABU9EC10_9BACT</name>
<keyword evidence="1" id="KW-0175">Coiled coil</keyword>
<dbReference type="Proteomes" id="UP001484239">
    <property type="component" value="Unassembled WGS sequence"/>
</dbReference>
<proteinExistence type="predicted"/>
<evidence type="ECO:0000256" key="1">
    <source>
        <dbReference type="SAM" id="Coils"/>
    </source>
</evidence>
<evidence type="ECO:0000313" key="2">
    <source>
        <dbReference type="EMBL" id="MEK9502274.1"/>
    </source>
</evidence>
<protein>
    <submittedName>
        <fullName evidence="2">Uncharacterized protein</fullName>
    </submittedName>
</protein>
<dbReference type="RefSeq" id="WP_405274438.1">
    <property type="nucleotide sequence ID" value="NZ_JBBHLI010000010.1"/>
</dbReference>
<accession>A0ABU9EC10</accession>
<dbReference type="EMBL" id="JBBHLI010000010">
    <property type="protein sequence ID" value="MEK9502274.1"/>
    <property type="molecule type" value="Genomic_DNA"/>
</dbReference>
<organism evidence="2 3">
    <name type="scientific">Gaopeijia maritima</name>
    <dbReference type="NCBI Taxonomy" id="3119007"/>
    <lineage>
        <taxon>Bacteria</taxon>
        <taxon>Pseudomonadati</taxon>
        <taxon>Gemmatimonadota</taxon>
        <taxon>Longimicrobiia</taxon>
        <taxon>Gaopeijiales</taxon>
        <taxon>Gaopeijiaceae</taxon>
        <taxon>Gaopeijia</taxon>
    </lineage>
</organism>
<feature type="coiled-coil region" evidence="1">
    <location>
        <begin position="116"/>
        <end position="143"/>
    </location>
</feature>
<keyword evidence="3" id="KW-1185">Reference proteome</keyword>
<evidence type="ECO:0000313" key="3">
    <source>
        <dbReference type="Proteomes" id="UP001484239"/>
    </source>
</evidence>
<reference evidence="2 3" key="1">
    <citation type="submission" date="2024-02" db="EMBL/GenBank/DDBJ databases">
        <title>A novel Gemmatimonadota bacterium.</title>
        <authorList>
            <person name="Du Z.-J."/>
            <person name="Ye Y.-Q."/>
        </authorList>
    </citation>
    <scope>NUCLEOTIDE SEQUENCE [LARGE SCALE GENOMIC DNA]</scope>
    <source>
        <strain evidence="2 3">DH-20</strain>
    </source>
</reference>
<comment type="caution">
    <text evidence="2">The sequence shown here is derived from an EMBL/GenBank/DDBJ whole genome shotgun (WGS) entry which is preliminary data.</text>
</comment>
<sequence>MNSATRVRELLLSAKEQPESRETAAIWADVLGVERSAIGAIAQGVGLVAGEVEAIRAAMAETDVDPGLYTVALNNAALALGTKNLSAHWKQHRHHISDVTLQGIGWCAHALPSDDAEVAEGDLSKLRKLLSDFEAELASTELDDALRAFLLRQMATIRRALAEYRVVGAKAFDGAFTTLTVDLKQSAPMVERMADSKLRQAFKGVLKAVAGLSRFADTFLKVNGALEVMDINLIGPGPGGGPG</sequence>
<gene>
    <name evidence="2" type="ORF">WI372_14870</name>
</gene>